<dbReference type="GO" id="GO:0050660">
    <property type="term" value="F:flavin adenine dinucleotide binding"/>
    <property type="evidence" value="ECO:0007669"/>
    <property type="project" value="InterPro"/>
</dbReference>
<keyword evidence="6 10" id="KW-1133">Transmembrane helix</keyword>
<dbReference type="SMART" id="SM00116">
    <property type="entry name" value="CBS"/>
    <property type="match status" value="2"/>
</dbReference>
<feature type="domain" description="CBS" evidence="12">
    <location>
        <begin position="274"/>
        <end position="333"/>
    </location>
</feature>
<dbReference type="GO" id="GO:0005886">
    <property type="term" value="C:plasma membrane"/>
    <property type="evidence" value="ECO:0007669"/>
    <property type="project" value="UniProtKB-SubCell"/>
</dbReference>
<evidence type="ECO:0000256" key="5">
    <source>
        <dbReference type="ARBA" id="ARBA00022737"/>
    </source>
</evidence>
<evidence type="ECO:0000259" key="13">
    <source>
        <dbReference type="PROSITE" id="PS51846"/>
    </source>
</evidence>
<keyword evidence="4 10" id="KW-0812">Transmembrane</keyword>
<gene>
    <name evidence="14" type="ORF">CXK92_10735</name>
</gene>
<evidence type="ECO:0000256" key="7">
    <source>
        <dbReference type="ARBA" id="ARBA00023122"/>
    </source>
</evidence>
<keyword evidence="8 10" id="KW-0472">Membrane</keyword>
<keyword evidence="7 9" id="KW-0129">CBS domain</keyword>
<dbReference type="InterPro" id="IPR036318">
    <property type="entry name" value="FAD-bd_PCMH-like_sf"/>
</dbReference>
<dbReference type="EMBL" id="POUN01000003">
    <property type="protein sequence ID" value="PNF80685.1"/>
    <property type="molecule type" value="Genomic_DNA"/>
</dbReference>
<dbReference type="Pfam" id="PF01595">
    <property type="entry name" value="CNNM"/>
    <property type="match status" value="1"/>
</dbReference>
<dbReference type="Gene3D" id="3.30.465.10">
    <property type="match status" value="1"/>
</dbReference>
<dbReference type="InterPro" id="IPR046342">
    <property type="entry name" value="CBS_dom_sf"/>
</dbReference>
<name>A0A2N8S236_STUST</name>
<evidence type="ECO:0000256" key="9">
    <source>
        <dbReference type="PROSITE-ProRule" id="PRU00703"/>
    </source>
</evidence>
<keyword evidence="5" id="KW-0677">Repeat</keyword>
<comment type="subcellular location">
    <subcellularLocation>
        <location evidence="1">Cell membrane</location>
        <topology evidence="1">Multi-pass membrane protein</topology>
    </subcellularLocation>
</comment>
<evidence type="ECO:0000313" key="15">
    <source>
        <dbReference type="Proteomes" id="UP000235925"/>
    </source>
</evidence>
<feature type="transmembrane region" description="Helical" evidence="11">
    <location>
        <begin position="92"/>
        <end position="111"/>
    </location>
</feature>
<evidence type="ECO:0000313" key="14">
    <source>
        <dbReference type="EMBL" id="PNF80685.1"/>
    </source>
</evidence>
<accession>A0A2N8S236</accession>
<dbReference type="AlphaFoldDB" id="A0A2N8S236"/>
<dbReference type="Gene3D" id="3.10.580.10">
    <property type="entry name" value="CBS-domain"/>
    <property type="match status" value="1"/>
</dbReference>
<evidence type="ECO:0000256" key="11">
    <source>
        <dbReference type="SAM" id="Phobius"/>
    </source>
</evidence>
<dbReference type="Proteomes" id="UP000235925">
    <property type="component" value="Unassembled WGS sequence"/>
</dbReference>
<reference evidence="14 15" key="1">
    <citation type="submission" date="2018-01" db="EMBL/GenBank/DDBJ databases">
        <title>Denitrification phenotypes of diverse strains of Pseudomonas stutzeri.</title>
        <authorList>
            <person name="Milligan D.A."/>
            <person name="Bergaust L."/>
            <person name="Bakken L.R."/>
            <person name="Frostegard A."/>
        </authorList>
    </citation>
    <scope>NUCLEOTIDE SEQUENCE [LARGE SCALE GENOMIC DNA]</scope>
    <source>
        <strain evidence="14 15">KC</strain>
    </source>
</reference>
<dbReference type="Pfam" id="PF03471">
    <property type="entry name" value="CorC_HlyC"/>
    <property type="match status" value="1"/>
</dbReference>
<dbReference type="SUPFAM" id="SSF54631">
    <property type="entry name" value="CBS-domain pair"/>
    <property type="match status" value="1"/>
</dbReference>
<evidence type="ECO:0000256" key="1">
    <source>
        <dbReference type="ARBA" id="ARBA00004651"/>
    </source>
</evidence>
<organism evidence="14 15">
    <name type="scientific">Stutzerimonas stutzeri</name>
    <name type="common">Pseudomonas stutzeri</name>
    <dbReference type="NCBI Taxonomy" id="316"/>
    <lineage>
        <taxon>Bacteria</taxon>
        <taxon>Pseudomonadati</taxon>
        <taxon>Pseudomonadota</taxon>
        <taxon>Gammaproteobacteria</taxon>
        <taxon>Pseudomonadales</taxon>
        <taxon>Pseudomonadaceae</taxon>
        <taxon>Stutzerimonas</taxon>
    </lineage>
</organism>
<evidence type="ECO:0000259" key="12">
    <source>
        <dbReference type="PROSITE" id="PS51371"/>
    </source>
</evidence>
<comment type="similarity">
    <text evidence="2">Belongs to the UPF0053 family.</text>
</comment>
<dbReference type="CDD" id="cd04590">
    <property type="entry name" value="CBS_pair_CorC_HlyC_assoc"/>
    <property type="match status" value="1"/>
</dbReference>
<dbReference type="RefSeq" id="WP_102825023.1">
    <property type="nucleotide sequence ID" value="NZ_CP139348.1"/>
</dbReference>
<evidence type="ECO:0000256" key="8">
    <source>
        <dbReference type="ARBA" id="ARBA00023136"/>
    </source>
</evidence>
<dbReference type="NCBIfam" id="NF008604">
    <property type="entry name" value="PRK11573.1"/>
    <property type="match status" value="1"/>
</dbReference>
<dbReference type="SUPFAM" id="SSF56176">
    <property type="entry name" value="FAD-binding/transporter-associated domain-like"/>
    <property type="match status" value="1"/>
</dbReference>
<dbReference type="InterPro" id="IPR000644">
    <property type="entry name" value="CBS_dom"/>
</dbReference>
<dbReference type="InterPro" id="IPR016169">
    <property type="entry name" value="FAD-bd_PCMH_sub2"/>
</dbReference>
<feature type="domain" description="CNNM transmembrane" evidence="13">
    <location>
        <begin position="2"/>
        <end position="191"/>
    </location>
</feature>
<feature type="transmembrane region" description="Helical" evidence="11">
    <location>
        <begin position="62"/>
        <end position="85"/>
    </location>
</feature>
<evidence type="ECO:0000256" key="4">
    <source>
        <dbReference type="ARBA" id="ARBA00022692"/>
    </source>
</evidence>
<feature type="domain" description="CBS" evidence="12">
    <location>
        <begin position="208"/>
        <end position="269"/>
    </location>
</feature>
<evidence type="ECO:0000256" key="6">
    <source>
        <dbReference type="ARBA" id="ARBA00022989"/>
    </source>
</evidence>
<proteinExistence type="inferred from homology"/>
<protein>
    <submittedName>
        <fullName evidence="14">Magnesium/cobalt efflux protein</fullName>
    </submittedName>
</protein>
<dbReference type="Pfam" id="PF00571">
    <property type="entry name" value="CBS"/>
    <property type="match status" value="2"/>
</dbReference>
<evidence type="ECO:0000256" key="2">
    <source>
        <dbReference type="ARBA" id="ARBA00006337"/>
    </source>
</evidence>
<dbReference type="SMART" id="SM01091">
    <property type="entry name" value="CorC_HlyC"/>
    <property type="match status" value="1"/>
</dbReference>
<dbReference type="PANTHER" id="PTHR22777:SF32">
    <property type="entry name" value="UPF0053 INNER MEMBRANE PROTEIN YFJD"/>
    <property type="match status" value="1"/>
</dbReference>
<dbReference type="PANTHER" id="PTHR22777">
    <property type="entry name" value="HEMOLYSIN-RELATED"/>
    <property type="match status" value="1"/>
</dbReference>
<keyword evidence="3" id="KW-1003">Cell membrane</keyword>
<dbReference type="InterPro" id="IPR044751">
    <property type="entry name" value="Ion_transp-like_CBS"/>
</dbReference>
<dbReference type="InterPro" id="IPR005170">
    <property type="entry name" value="Transptr-assoc_dom"/>
</dbReference>
<dbReference type="OrthoDB" id="9797674at2"/>
<evidence type="ECO:0000256" key="10">
    <source>
        <dbReference type="PROSITE-ProRule" id="PRU01193"/>
    </source>
</evidence>
<dbReference type="PROSITE" id="PS51846">
    <property type="entry name" value="CNNM"/>
    <property type="match status" value="1"/>
</dbReference>
<evidence type="ECO:0000256" key="3">
    <source>
        <dbReference type="ARBA" id="ARBA00022475"/>
    </source>
</evidence>
<dbReference type="FunFam" id="3.30.465.10:FF:000010">
    <property type="entry name" value="DUF21 domain-containing protein"/>
    <property type="match status" value="1"/>
</dbReference>
<dbReference type="PROSITE" id="PS51371">
    <property type="entry name" value="CBS"/>
    <property type="match status" value="2"/>
</dbReference>
<comment type="caution">
    <text evidence="14">The sequence shown here is derived from an EMBL/GenBank/DDBJ whole genome shotgun (WGS) entry which is preliminary data.</text>
</comment>
<sequence length="428" mass="47264">MENLHPGFLVGLLVFLLLCSAFFSSSETGMLSLNRYRLRHQAKEGHRGARRASELLAHPDRLLGTILVGNNFVNILASSIATVLAMQLWGEAGIAIATIGLTIILLIFGEITPKTLAALRPEIVAYPVSLPLKMLQKVLYPLVAMLSWVSNGLLRLLGVDLSNKGNDSLSTEELRSVVRESGSDLPLNRQSMLLGILDLERVTVDDIMIPRNEVTGIDLDDDLEAIVSQLRTTPHTRLPVFRNDINQIEGIVHMRQIARLLSHDQLTKESLLAACSEPYFVPENTPLSTQLLNFQKQKRRIGIVVDEYGDVRGVVTLEDILEEIVGEFSNQDALRSPDIHPQDDGTLVIDGAAYIREVNRALDWQLPCDGPKTLNGLITEALEHMPDSGICLQIGNYRLEILQAADNRVKSVRAWTIADAPANGQQAE</sequence>
<dbReference type="InterPro" id="IPR002550">
    <property type="entry name" value="CNNM"/>
</dbReference>